<dbReference type="PANTHER" id="PTHR42905:SF16">
    <property type="entry name" value="CARBOXYPHOSPHONOENOLPYRUVATE PHOSPHONOMUTASE-LIKE PROTEIN (AFU_ORTHOLOGUE AFUA_5G07230)"/>
    <property type="match status" value="1"/>
</dbReference>
<dbReference type="AlphaFoldDB" id="A0A3E1NLB8"/>
<protein>
    <submittedName>
        <fullName evidence="1">Isocitrate lyase/phosphoenolpyruvate mutase family protein</fullName>
    </submittedName>
</protein>
<dbReference type="PANTHER" id="PTHR42905">
    <property type="entry name" value="PHOSPHOENOLPYRUVATE CARBOXYLASE"/>
    <property type="match status" value="1"/>
</dbReference>
<dbReference type="SUPFAM" id="SSF51621">
    <property type="entry name" value="Phosphoenolpyruvate/pyruvate domain"/>
    <property type="match status" value="1"/>
</dbReference>
<keyword evidence="1" id="KW-0456">Lyase</keyword>
<dbReference type="InterPro" id="IPR039556">
    <property type="entry name" value="ICL/PEPM"/>
</dbReference>
<dbReference type="Gene3D" id="3.20.20.60">
    <property type="entry name" value="Phosphoenolpyruvate-binding domains"/>
    <property type="match status" value="1"/>
</dbReference>
<dbReference type="InterPro" id="IPR015813">
    <property type="entry name" value="Pyrv/PenolPyrv_kinase-like_dom"/>
</dbReference>
<dbReference type="RefSeq" id="WP_116846701.1">
    <property type="nucleotide sequence ID" value="NZ_QTJU01000002.1"/>
</dbReference>
<dbReference type="Pfam" id="PF13714">
    <property type="entry name" value="PEP_mutase"/>
    <property type="match status" value="1"/>
</dbReference>
<dbReference type="OrthoDB" id="9780430at2"/>
<dbReference type="InterPro" id="IPR040442">
    <property type="entry name" value="Pyrv_kinase-like_dom_sf"/>
</dbReference>
<dbReference type="CDD" id="cd00377">
    <property type="entry name" value="ICL_PEPM"/>
    <property type="match status" value="1"/>
</dbReference>
<name>A0A3E1NLB8_9BACT</name>
<sequence length="258" mass="27845">MLPLAATFRSLHQSDSLFILPNAWDVKSAQLFQEHQFAAVGTSSAAVANSLGYQDGEDMPFEDYLFVIKRIQAAIQIPLTVDMEMGYGNTPEAIYANILQLINLGVAGINIEDSSVISAVRILKNAGTFAGTIAYIKNRLAAEGLDLFITIRCDTYLLNVPGKQDETNRRLQLYQTTGADAIFLPCISEPADIAAAVQNTSLPINVMCVPGLPGFEALQQLGVKRASMGPFLFSKTYQTATALAQAIVSAQSFSPLFS</sequence>
<accession>A0A3E1NLB8</accession>
<keyword evidence="1" id="KW-0670">Pyruvate</keyword>
<dbReference type="Proteomes" id="UP000261284">
    <property type="component" value="Unassembled WGS sequence"/>
</dbReference>
<reference evidence="1 2" key="1">
    <citation type="submission" date="2018-08" db="EMBL/GenBank/DDBJ databases">
        <title>Chitinophagaceae sp. K23C18032701, a novel bacterium isolated from forest soil.</title>
        <authorList>
            <person name="Wang C."/>
        </authorList>
    </citation>
    <scope>NUCLEOTIDE SEQUENCE [LARGE SCALE GENOMIC DNA]</scope>
    <source>
        <strain evidence="1 2">K23C18032701</strain>
    </source>
</reference>
<comment type="caution">
    <text evidence="1">The sequence shown here is derived from an EMBL/GenBank/DDBJ whole genome shotgun (WGS) entry which is preliminary data.</text>
</comment>
<proteinExistence type="predicted"/>
<organism evidence="1 2">
    <name type="scientific">Deminuibacter soli</name>
    <dbReference type="NCBI Taxonomy" id="2291815"/>
    <lineage>
        <taxon>Bacteria</taxon>
        <taxon>Pseudomonadati</taxon>
        <taxon>Bacteroidota</taxon>
        <taxon>Chitinophagia</taxon>
        <taxon>Chitinophagales</taxon>
        <taxon>Chitinophagaceae</taxon>
        <taxon>Deminuibacter</taxon>
    </lineage>
</organism>
<gene>
    <name evidence="1" type="ORF">DXN05_07970</name>
</gene>
<evidence type="ECO:0000313" key="1">
    <source>
        <dbReference type="EMBL" id="RFM28712.1"/>
    </source>
</evidence>
<dbReference type="EMBL" id="QTJU01000002">
    <property type="protein sequence ID" value="RFM28712.1"/>
    <property type="molecule type" value="Genomic_DNA"/>
</dbReference>
<keyword evidence="2" id="KW-1185">Reference proteome</keyword>
<dbReference type="GO" id="GO:0016829">
    <property type="term" value="F:lyase activity"/>
    <property type="evidence" value="ECO:0007669"/>
    <property type="project" value="UniProtKB-KW"/>
</dbReference>
<evidence type="ECO:0000313" key="2">
    <source>
        <dbReference type="Proteomes" id="UP000261284"/>
    </source>
</evidence>